<name>A0A370BTQ0_ASPNG</name>
<reference evidence="1 2" key="1">
    <citation type="submission" date="2018-07" db="EMBL/GenBank/DDBJ databases">
        <title>Section-level genome sequencing of Aspergillus section Nigri to investigate inter- and intra-species variation.</title>
        <authorList>
            <consortium name="DOE Joint Genome Institute"/>
            <person name="Vesth T.C."/>
            <person name="Nybo J.L."/>
            <person name="Theobald S."/>
            <person name="Frisvad J.C."/>
            <person name="Larsen T.O."/>
            <person name="Nielsen K.F."/>
            <person name="Hoof J.B."/>
            <person name="Brandl J."/>
            <person name="Salamov A."/>
            <person name="Riley R."/>
            <person name="Gladden J.M."/>
            <person name="Phatale P."/>
            <person name="Nielsen M.T."/>
            <person name="Lyhne E.K."/>
            <person name="Kogle M.E."/>
            <person name="Strasser K."/>
            <person name="McDonnell E."/>
            <person name="Barry K."/>
            <person name="Clum A."/>
            <person name="Chen C."/>
            <person name="Nolan M."/>
            <person name="Sandor L."/>
            <person name="Kuo A."/>
            <person name="Lipzen A."/>
            <person name="Hainaut M."/>
            <person name="Drula E."/>
            <person name="Tsang A."/>
            <person name="Magnuson J.K."/>
            <person name="Henrissat B."/>
            <person name="Wiebenga A."/>
            <person name="Simmons B.A."/>
            <person name="Makela M.R."/>
            <person name="De vries R.P."/>
            <person name="Grigoriev I.V."/>
            <person name="Mortensen U.H."/>
            <person name="Baker S.E."/>
            <person name="Andersen M.R."/>
        </authorList>
    </citation>
    <scope>NUCLEOTIDE SEQUENCE [LARGE SCALE GENOMIC DNA]</scope>
    <source>
        <strain evidence="1 2">ATCC 13496</strain>
    </source>
</reference>
<dbReference type="VEuPathDB" id="FungiDB:M747DRAFT_108513"/>
<sequence length="80" mass="8589">MAMKGDTACLAGIACGPMTLTTRLIVAHTDAIGEGAKPVFKYCGGNSHQLWHIPRLWVRQLLAGWAAYGVPLSCLTKHVL</sequence>
<accession>A0A370BTQ0</accession>
<proteinExistence type="predicted"/>
<dbReference type="Proteomes" id="UP000253845">
    <property type="component" value="Unassembled WGS sequence"/>
</dbReference>
<evidence type="ECO:0000313" key="1">
    <source>
        <dbReference type="EMBL" id="RDH16889.1"/>
    </source>
</evidence>
<organism evidence="1 2">
    <name type="scientific">Aspergillus niger ATCC 13496</name>
    <dbReference type="NCBI Taxonomy" id="1353008"/>
    <lineage>
        <taxon>Eukaryota</taxon>
        <taxon>Fungi</taxon>
        <taxon>Dikarya</taxon>
        <taxon>Ascomycota</taxon>
        <taxon>Pezizomycotina</taxon>
        <taxon>Eurotiomycetes</taxon>
        <taxon>Eurotiomycetidae</taxon>
        <taxon>Eurotiales</taxon>
        <taxon>Aspergillaceae</taxon>
        <taxon>Aspergillus</taxon>
        <taxon>Aspergillus subgen. Circumdati</taxon>
    </lineage>
</organism>
<protein>
    <submittedName>
        <fullName evidence="1">Uncharacterized protein</fullName>
    </submittedName>
</protein>
<dbReference type="EMBL" id="KZ851935">
    <property type="protein sequence ID" value="RDH16889.1"/>
    <property type="molecule type" value="Genomic_DNA"/>
</dbReference>
<gene>
    <name evidence="1" type="ORF">M747DRAFT_108513</name>
</gene>
<evidence type="ECO:0000313" key="2">
    <source>
        <dbReference type="Proteomes" id="UP000253845"/>
    </source>
</evidence>
<dbReference type="AlphaFoldDB" id="A0A370BTQ0"/>